<evidence type="ECO:0000256" key="4">
    <source>
        <dbReference type="ARBA" id="ARBA00024209"/>
    </source>
</evidence>
<keyword evidence="6" id="KW-0472">Membrane</keyword>
<dbReference type="Gene3D" id="3.30.40.10">
    <property type="entry name" value="Zinc/RING finger domain, C3HC4 (zinc finger)"/>
    <property type="match status" value="1"/>
</dbReference>
<dbReference type="InterPro" id="IPR013083">
    <property type="entry name" value="Znf_RING/FYVE/PHD"/>
</dbReference>
<evidence type="ECO:0000256" key="7">
    <source>
        <dbReference type="SAM" id="SignalP"/>
    </source>
</evidence>
<gene>
    <name evidence="9" type="ORF">KFL_000340310</name>
</gene>
<feature type="chain" id="PRO_5012575764" evidence="7">
    <location>
        <begin position="34"/>
        <end position="252"/>
    </location>
</feature>
<comment type="similarity">
    <text evidence="4">Belongs to the RING-type zinc finger family. ATL subfamily.</text>
</comment>
<dbReference type="PROSITE" id="PS50089">
    <property type="entry name" value="ZF_RING_2"/>
    <property type="match status" value="1"/>
</dbReference>
<keyword evidence="1" id="KW-0479">Metal-binding</keyword>
<dbReference type="GO" id="GO:0008270">
    <property type="term" value="F:zinc ion binding"/>
    <property type="evidence" value="ECO:0007669"/>
    <property type="project" value="UniProtKB-KW"/>
</dbReference>
<keyword evidence="6" id="KW-0812">Transmembrane</keyword>
<dbReference type="Proteomes" id="UP000054558">
    <property type="component" value="Unassembled WGS sequence"/>
</dbReference>
<feature type="domain" description="RING-type" evidence="8">
    <location>
        <begin position="184"/>
        <end position="226"/>
    </location>
</feature>
<dbReference type="STRING" id="105231.A0A1Y1HUU9"/>
<evidence type="ECO:0000256" key="1">
    <source>
        <dbReference type="ARBA" id="ARBA00022723"/>
    </source>
</evidence>
<dbReference type="PANTHER" id="PTHR14155">
    <property type="entry name" value="RING FINGER DOMAIN-CONTAINING"/>
    <property type="match status" value="1"/>
</dbReference>
<reference evidence="9 10" key="1">
    <citation type="journal article" date="2014" name="Nat. Commun.">
        <title>Klebsormidium flaccidum genome reveals primary factors for plant terrestrial adaptation.</title>
        <authorList>
            <person name="Hori K."/>
            <person name="Maruyama F."/>
            <person name="Fujisawa T."/>
            <person name="Togashi T."/>
            <person name="Yamamoto N."/>
            <person name="Seo M."/>
            <person name="Sato S."/>
            <person name="Yamada T."/>
            <person name="Mori H."/>
            <person name="Tajima N."/>
            <person name="Moriyama T."/>
            <person name="Ikeuchi M."/>
            <person name="Watanabe M."/>
            <person name="Wada H."/>
            <person name="Kobayashi K."/>
            <person name="Saito M."/>
            <person name="Masuda T."/>
            <person name="Sasaki-Sekimoto Y."/>
            <person name="Mashiguchi K."/>
            <person name="Awai K."/>
            <person name="Shimojima M."/>
            <person name="Masuda S."/>
            <person name="Iwai M."/>
            <person name="Nobusawa T."/>
            <person name="Narise T."/>
            <person name="Kondo S."/>
            <person name="Saito H."/>
            <person name="Sato R."/>
            <person name="Murakawa M."/>
            <person name="Ihara Y."/>
            <person name="Oshima-Yamada Y."/>
            <person name="Ohtaka K."/>
            <person name="Satoh M."/>
            <person name="Sonobe K."/>
            <person name="Ishii M."/>
            <person name="Ohtani R."/>
            <person name="Kanamori-Sato M."/>
            <person name="Honoki R."/>
            <person name="Miyazaki D."/>
            <person name="Mochizuki H."/>
            <person name="Umetsu J."/>
            <person name="Higashi K."/>
            <person name="Shibata D."/>
            <person name="Kamiya Y."/>
            <person name="Sato N."/>
            <person name="Nakamura Y."/>
            <person name="Tabata S."/>
            <person name="Ida S."/>
            <person name="Kurokawa K."/>
            <person name="Ohta H."/>
        </authorList>
    </citation>
    <scope>NUCLEOTIDE SEQUENCE [LARGE SCALE GENOMIC DNA]</scope>
    <source>
        <strain evidence="9 10">NIES-2285</strain>
    </source>
</reference>
<evidence type="ECO:0000256" key="2">
    <source>
        <dbReference type="ARBA" id="ARBA00022771"/>
    </source>
</evidence>
<protein>
    <submittedName>
        <fullName evidence="9">Zinc finger RING-type domain containing protein</fullName>
    </submittedName>
</protein>
<dbReference type="SUPFAM" id="SSF57850">
    <property type="entry name" value="RING/U-box"/>
    <property type="match status" value="1"/>
</dbReference>
<feature type="signal peptide" evidence="7">
    <location>
        <begin position="1"/>
        <end position="33"/>
    </location>
</feature>
<dbReference type="OrthoDB" id="8062037at2759"/>
<sequence length="252" mass="28201">MEQRARCLRARVCWGRWTTWLSFLVLLAGHTGASVAAGRTDHPSEVTALTATDSLPAKVYATSKLDSPPTLRLLGWRRILTDSAPSLFVDNKQSTKKRALFWSLTFFFSMTPFICACYGLCSVLCCKRHRRRQLALRQQREAVLAAEAATQTTPPETVVTVRFSDLELGTFEDLTGLPRLNDECPICLREFGDDEKVRQLPACRHSFHPECIAEWVAKHNTCPLCRTLLLPPLPPEGPADARTHPERPSSAV</sequence>
<name>A0A1Y1HUU9_KLENI</name>
<proteinExistence type="inferred from homology"/>
<keyword evidence="10" id="KW-1185">Reference proteome</keyword>
<dbReference type="InterPro" id="IPR001841">
    <property type="entry name" value="Znf_RING"/>
</dbReference>
<dbReference type="AlphaFoldDB" id="A0A1Y1HUU9"/>
<evidence type="ECO:0000313" key="10">
    <source>
        <dbReference type="Proteomes" id="UP000054558"/>
    </source>
</evidence>
<accession>A0A1Y1HUU9</accession>
<dbReference type="GO" id="GO:0061630">
    <property type="term" value="F:ubiquitin protein ligase activity"/>
    <property type="evidence" value="ECO:0000318"/>
    <property type="project" value="GO_Central"/>
</dbReference>
<dbReference type="InterPro" id="IPR053238">
    <property type="entry name" value="RING-H2_zinc_finger"/>
</dbReference>
<evidence type="ECO:0000313" key="9">
    <source>
        <dbReference type="EMBL" id="GAQ79628.1"/>
    </source>
</evidence>
<dbReference type="PANTHER" id="PTHR14155:SF627">
    <property type="entry name" value="OS06G0192800 PROTEIN"/>
    <property type="match status" value="1"/>
</dbReference>
<organism evidence="9 10">
    <name type="scientific">Klebsormidium nitens</name>
    <name type="common">Green alga</name>
    <name type="synonym">Ulothrix nitens</name>
    <dbReference type="NCBI Taxonomy" id="105231"/>
    <lineage>
        <taxon>Eukaryota</taxon>
        <taxon>Viridiplantae</taxon>
        <taxon>Streptophyta</taxon>
        <taxon>Klebsormidiophyceae</taxon>
        <taxon>Klebsormidiales</taxon>
        <taxon>Klebsormidiaceae</taxon>
        <taxon>Klebsormidium</taxon>
    </lineage>
</organism>
<feature type="transmembrane region" description="Helical" evidence="6">
    <location>
        <begin position="99"/>
        <end position="126"/>
    </location>
</feature>
<evidence type="ECO:0000256" key="3">
    <source>
        <dbReference type="ARBA" id="ARBA00022833"/>
    </source>
</evidence>
<keyword evidence="7" id="KW-0732">Signal</keyword>
<keyword evidence="6" id="KW-1133">Transmembrane helix</keyword>
<dbReference type="Pfam" id="PF13639">
    <property type="entry name" value="zf-RING_2"/>
    <property type="match status" value="1"/>
</dbReference>
<evidence type="ECO:0000256" key="6">
    <source>
        <dbReference type="SAM" id="Phobius"/>
    </source>
</evidence>
<dbReference type="OMA" id="VEMPLCK"/>
<evidence type="ECO:0000256" key="5">
    <source>
        <dbReference type="PROSITE-ProRule" id="PRU00175"/>
    </source>
</evidence>
<dbReference type="EMBL" id="DF236983">
    <property type="protein sequence ID" value="GAQ79628.1"/>
    <property type="molecule type" value="Genomic_DNA"/>
</dbReference>
<keyword evidence="3" id="KW-0862">Zinc</keyword>
<dbReference type="SMART" id="SM00184">
    <property type="entry name" value="RING"/>
    <property type="match status" value="1"/>
</dbReference>
<keyword evidence="2 5" id="KW-0863">Zinc-finger</keyword>
<evidence type="ECO:0000259" key="8">
    <source>
        <dbReference type="PROSITE" id="PS50089"/>
    </source>
</evidence>